<accession>A0A9W8IDY0</accession>
<organism evidence="2 3">
    <name type="scientific">Coemansia brasiliensis</name>
    <dbReference type="NCBI Taxonomy" id="2650707"/>
    <lineage>
        <taxon>Eukaryota</taxon>
        <taxon>Fungi</taxon>
        <taxon>Fungi incertae sedis</taxon>
        <taxon>Zoopagomycota</taxon>
        <taxon>Kickxellomycotina</taxon>
        <taxon>Kickxellomycetes</taxon>
        <taxon>Kickxellales</taxon>
        <taxon>Kickxellaceae</taxon>
        <taxon>Coemansia</taxon>
    </lineage>
</organism>
<reference evidence="2" key="1">
    <citation type="submission" date="2022-07" db="EMBL/GenBank/DDBJ databases">
        <title>Phylogenomic reconstructions and comparative analyses of Kickxellomycotina fungi.</title>
        <authorList>
            <person name="Reynolds N.K."/>
            <person name="Stajich J.E."/>
            <person name="Barry K."/>
            <person name="Grigoriev I.V."/>
            <person name="Crous P."/>
            <person name="Smith M.E."/>
        </authorList>
    </citation>
    <scope>NUCLEOTIDE SEQUENCE</scope>
    <source>
        <strain evidence="2">NRRL 1566</strain>
    </source>
</reference>
<proteinExistence type="predicted"/>
<dbReference type="EMBL" id="JANBUW010000104">
    <property type="protein sequence ID" value="KAJ2849123.1"/>
    <property type="molecule type" value="Genomic_DNA"/>
</dbReference>
<dbReference type="Proteomes" id="UP001139887">
    <property type="component" value="Unassembled WGS sequence"/>
</dbReference>
<sequence>MVHLTTTILVDENVSETATMVLTDVQINSCLSHDVVNGVLARVEEVVMRRFNELTDEAEIVEQTHNSSVVMRDSAQQMVQFTIEEKEMNEELLQEANGDEDEARHLQEQIERNNQAVALHNQTVESANEDINNYAARLDQIRGAMNLLEGRGPASYKVTVHDGIVRVVFEGSARINEFDDLVIKDVGEEEVDPAVSVDLYELIQGTVEGYVPGAAPAA</sequence>
<keyword evidence="1" id="KW-0175">Coiled coil</keyword>
<evidence type="ECO:0000313" key="2">
    <source>
        <dbReference type="EMBL" id="KAJ2849123.1"/>
    </source>
</evidence>
<evidence type="ECO:0000256" key="1">
    <source>
        <dbReference type="SAM" id="Coils"/>
    </source>
</evidence>
<keyword evidence="3" id="KW-1185">Reference proteome</keyword>
<gene>
    <name evidence="2" type="ORF">IWW36_002863</name>
</gene>
<dbReference type="AlphaFoldDB" id="A0A9W8IDY0"/>
<feature type="coiled-coil region" evidence="1">
    <location>
        <begin position="89"/>
        <end position="144"/>
    </location>
</feature>
<comment type="caution">
    <text evidence="2">The sequence shown here is derived from an EMBL/GenBank/DDBJ whole genome shotgun (WGS) entry which is preliminary data.</text>
</comment>
<dbReference type="OrthoDB" id="5585263at2759"/>
<protein>
    <submittedName>
        <fullName evidence="2">Uncharacterized protein</fullName>
    </submittedName>
</protein>
<name>A0A9W8IDY0_9FUNG</name>
<evidence type="ECO:0000313" key="3">
    <source>
        <dbReference type="Proteomes" id="UP001139887"/>
    </source>
</evidence>